<dbReference type="FunFam" id="3.30.420.40:FF:000050">
    <property type="entry name" value="Actin, alpha skeletal muscle"/>
    <property type="match status" value="1"/>
</dbReference>
<comment type="similarity">
    <text evidence="1">Belongs to the actin family.</text>
</comment>
<dbReference type="Gene3D" id="3.90.640.10">
    <property type="entry name" value="Actin, Chain A, domain 4"/>
    <property type="match status" value="1"/>
</dbReference>
<organism evidence="2">
    <name type="scientific">Trepomonas sp. PC1</name>
    <dbReference type="NCBI Taxonomy" id="1076344"/>
    <lineage>
        <taxon>Eukaryota</taxon>
        <taxon>Metamonada</taxon>
        <taxon>Diplomonadida</taxon>
        <taxon>Hexamitidae</taxon>
        <taxon>Hexamitinae</taxon>
        <taxon>Trepomonas</taxon>
    </lineage>
</organism>
<accession>A0A146KEH4</accession>
<dbReference type="PRINTS" id="PR00190">
    <property type="entry name" value="ACTIN"/>
</dbReference>
<name>A0A146KEH4_9EUKA</name>
<dbReference type="SMART" id="SM00268">
    <property type="entry name" value="ACTIN"/>
    <property type="match status" value="1"/>
</dbReference>
<gene>
    <name evidence="2" type="ORF">TPC1_11973</name>
</gene>
<dbReference type="Gene3D" id="3.30.420.40">
    <property type="match status" value="2"/>
</dbReference>
<dbReference type="PANTHER" id="PTHR11937">
    <property type="entry name" value="ACTIN"/>
    <property type="match status" value="1"/>
</dbReference>
<feature type="non-terminal residue" evidence="2">
    <location>
        <position position="1"/>
    </location>
</feature>
<evidence type="ECO:0000313" key="2">
    <source>
        <dbReference type="EMBL" id="JAP95133.1"/>
    </source>
</evidence>
<dbReference type="EMBL" id="GDID01001473">
    <property type="protein sequence ID" value="JAP95133.1"/>
    <property type="molecule type" value="Transcribed_RNA"/>
</dbReference>
<evidence type="ECO:0000256" key="1">
    <source>
        <dbReference type="RuleBase" id="RU000487"/>
    </source>
</evidence>
<proteinExistence type="inferred from homology"/>
<dbReference type="SUPFAM" id="SSF53067">
    <property type="entry name" value="Actin-like ATPase domain"/>
    <property type="match status" value="2"/>
</dbReference>
<dbReference type="InterPro" id="IPR004000">
    <property type="entry name" value="Actin"/>
</dbReference>
<protein>
    <submittedName>
        <fullName evidence="2">Actin-related protein</fullName>
    </submittedName>
</protein>
<dbReference type="InterPro" id="IPR043129">
    <property type="entry name" value="ATPase_NBD"/>
</dbReference>
<dbReference type="Pfam" id="PF00022">
    <property type="entry name" value="Actin"/>
    <property type="match status" value="2"/>
</dbReference>
<reference evidence="2" key="1">
    <citation type="submission" date="2015-07" db="EMBL/GenBank/DDBJ databases">
        <title>Adaptation to a free-living lifestyle via gene acquisitions in the diplomonad Trepomonas sp. PC1.</title>
        <authorList>
            <person name="Xu F."/>
            <person name="Jerlstrom-Hultqvist J."/>
            <person name="Kolisko M."/>
            <person name="Simpson A.G.B."/>
            <person name="Roger A.J."/>
            <person name="Svard S.G."/>
            <person name="Andersson J.O."/>
        </authorList>
    </citation>
    <scope>NUCLEOTIDE SEQUENCE</scope>
    <source>
        <strain evidence="2">PC1</strain>
    </source>
</reference>
<sequence length="340" mass="38544">SIIDLGSAYTRSGFAGDDMPRATMVTACGHARAKSQLENKLYFADDLENKRSQFKIGFPIEHGRVTNWDDLQSLLRYTYSQELHVDSSECVAFLTEQPRCPRDARAKMCQLLIEKFQVKGFYSGLAQQLAIYASGETTGCIVDVGEGQTSIVPIFEGVQLAHAVRQGDFSGKELTNELFKKIREFDASFQQDQWILRDIKRQINIFDGYLQYELPDGQKMRQIQLKNADEVPKLLFEGEKSVQLLIQKSILSCDQDLQKFLSQNICLSGGSTCFGGFEDKMNEELQRIGEGWKIQALEDRENATFMGCSILASLDQFKEFYVTSQEVQEHGADVISMKWL</sequence>
<dbReference type="AlphaFoldDB" id="A0A146KEH4"/>